<dbReference type="InterPro" id="IPR040976">
    <property type="entry name" value="Pkinase_fungal"/>
</dbReference>
<accession>A0A6A6WVA4</accession>
<reference evidence="2" key="1">
    <citation type="journal article" date="2020" name="Stud. Mycol.">
        <title>101 Dothideomycetes genomes: a test case for predicting lifestyles and emergence of pathogens.</title>
        <authorList>
            <person name="Haridas S."/>
            <person name="Albert R."/>
            <person name="Binder M."/>
            <person name="Bloem J."/>
            <person name="Labutti K."/>
            <person name="Salamov A."/>
            <person name="Andreopoulos B."/>
            <person name="Baker S."/>
            <person name="Barry K."/>
            <person name="Bills G."/>
            <person name="Bluhm B."/>
            <person name="Cannon C."/>
            <person name="Castanera R."/>
            <person name="Culley D."/>
            <person name="Daum C."/>
            <person name="Ezra D."/>
            <person name="Gonzalez J."/>
            <person name="Henrissat B."/>
            <person name="Kuo A."/>
            <person name="Liang C."/>
            <person name="Lipzen A."/>
            <person name="Lutzoni F."/>
            <person name="Magnuson J."/>
            <person name="Mondo S."/>
            <person name="Nolan M."/>
            <person name="Ohm R."/>
            <person name="Pangilinan J."/>
            <person name="Park H.-J."/>
            <person name="Ramirez L."/>
            <person name="Alfaro M."/>
            <person name="Sun H."/>
            <person name="Tritt A."/>
            <person name="Yoshinaga Y."/>
            <person name="Zwiers L.-H."/>
            <person name="Turgeon B."/>
            <person name="Goodwin S."/>
            <person name="Spatafora J."/>
            <person name="Crous P."/>
            <person name="Grigoriev I."/>
        </authorList>
    </citation>
    <scope>NUCLEOTIDE SEQUENCE</scope>
    <source>
        <strain evidence="2">CBS 109.77</strain>
    </source>
</reference>
<keyword evidence="3" id="KW-1185">Reference proteome</keyword>
<dbReference type="OrthoDB" id="5584477at2759"/>
<dbReference type="Pfam" id="PF17667">
    <property type="entry name" value="Pkinase_fungal"/>
    <property type="match status" value="1"/>
</dbReference>
<organism evidence="2 3">
    <name type="scientific">Melanomma pulvis-pyrius CBS 109.77</name>
    <dbReference type="NCBI Taxonomy" id="1314802"/>
    <lineage>
        <taxon>Eukaryota</taxon>
        <taxon>Fungi</taxon>
        <taxon>Dikarya</taxon>
        <taxon>Ascomycota</taxon>
        <taxon>Pezizomycotina</taxon>
        <taxon>Dothideomycetes</taxon>
        <taxon>Pleosporomycetidae</taxon>
        <taxon>Pleosporales</taxon>
        <taxon>Melanommataceae</taxon>
        <taxon>Melanomma</taxon>
    </lineage>
</organism>
<protein>
    <recommendedName>
        <fullName evidence="1">Fungal-type protein kinase domain-containing protein</fullName>
    </recommendedName>
</protein>
<name>A0A6A6WVA4_9PLEO</name>
<proteinExistence type="predicted"/>
<dbReference type="AlphaFoldDB" id="A0A6A6WVA4"/>
<gene>
    <name evidence="2" type="ORF">K505DRAFT_192314</name>
</gene>
<feature type="domain" description="Fungal-type protein kinase" evidence="1">
    <location>
        <begin position="2"/>
        <end position="69"/>
    </location>
</feature>
<evidence type="ECO:0000313" key="3">
    <source>
        <dbReference type="Proteomes" id="UP000799757"/>
    </source>
</evidence>
<dbReference type="EMBL" id="MU002240">
    <property type="protein sequence ID" value="KAF2788170.1"/>
    <property type="molecule type" value="Genomic_DNA"/>
</dbReference>
<feature type="non-terminal residue" evidence="2">
    <location>
        <position position="85"/>
    </location>
</feature>
<feature type="non-terminal residue" evidence="2">
    <location>
        <position position="1"/>
    </location>
</feature>
<sequence length="85" mass="10198">IVNQDDDIPLWREVFIDLNLAIKEQSKQSSGARGKISTRAFMYIRVFHDNEPHSFIRDSESFFSVLFWTHTLQERIVPPFHNWKY</sequence>
<evidence type="ECO:0000313" key="2">
    <source>
        <dbReference type="EMBL" id="KAF2788170.1"/>
    </source>
</evidence>
<evidence type="ECO:0000259" key="1">
    <source>
        <dbReference type="Pfam" id="PF17667"/>
    </source>
</evidence>
<dbReference type="Proteomes" id="UP000799757">
    <property type="component" value="Unassembled WGS sequence"/>
</dbReference>